<gene>
    <name evidence="1" type="ORF">GGR11_000320</name>
</gene>
<dbReference type="AlphaFoldDB" id="A0A7W6EYC2"/>
<dbReference type="SUPFAM" id="SSF53067">
    <property type="entry name" value="Actin-like ATPase domain"/>
    <property type="match status" value="1"/>
</dbReference>
<evidence type="ECO:0000313" key="1">
    <source>
        <dbReference type="EMBL" id="MBB3870806.1"/>
    </source>
</evidence>
<keyword evidence="1" id="KW-0808">Transferase</keyword>
<dbReference type="PANTHER" id="PTHR18964:SF169">
    <property type="entry name" value="N-ACETYLMANNOSAMINE KINASE"/>
    <property type="match status" value="1"/>
</dbReference>
<dbReference type="Proteomes" id="UP000532936">
    <property type="component" value="Unassembled WGS sequence"/>
</dbReference>
<protein>
    <submittedName>
        <fullName evidence="1">Putative NBD/HSP70 family sugar kinase</fullName>
    </submittedName>
</protein>
<dbReference type="Pfam" id="PF00480">
    <property type="entry name" value="ROK"/>
    <property type="match status" value="1"/>
</dbReference>
<dbReference type="SUPFAM" id="SSF46785">
    <property type="entry name" value="Winged helix' DNA-binding domain"/>
    <property type="match status" value="1"/>
</dbReference>
<dbReference type="InterPro" id="IPR036390">
    <property type="entry name" value="WH_DNA-bd_sf"/>
</dbReference>
<dbReference type="PANTHER" id="PTHR18964">
    <property type="entry name" value="ROK (REPRESSOR, ORF, KINASE) FAMILY"/>
    <property type="match status" value="1"/>
</dbReference>
<evidence type="ECO:0000313" key="2">
    <source>
        <dbReference type="Proteomes" id="UP000532936"/>
    </source>
</evidence>
<sequence length="433" mass="45384">MTVASSASRPTTCICIRCGGYPPNAEREDGITSAIFRYDPLMVGVGYGSIAPQFLREDGVRTATANERRLLSLLRRDGAMTRAQMARSAELTEQSIARLVEPLLKRGLLTEGAPVVTGRGKPGSPVSLNSKALHAIGVSVMTDAIAAAVMDLSGSILARRQIPIRDVALPAATAEMLTLVEALEAEAGVSSDQRIGVGAAVTGYFIGDGARLNPPSALDAWALEPLDRILSDAFGRPVWIENDGTAASIGEAMFGVGREVDSFAYLYFSAGFGGGVVVGGEPLRGNNGNAGEFASVIPADWFQPNLTALYRMMQADGGRWASLGALLADFPLDHPIVNQWLDAAEAPLNLVLSAISGVLDPGAIVLGGRLPPPLALRLIERLRFTNPERRGHRRPIPQVVASPILGDASAAGAAALPLRAAFFSLAPQVSFGG</sequence>
<dbReference type="Gene3D" id="1.10.10.10">
    <property type="entry name" value="Winged helix-like DNA-binding domain superfamily/Winged helix DNA-binding domain"/>
    <property type="match status" value="1"/>
</dbReference>
<proteinExistence type="predicted"/>
<organism evidence="1 2">
    <name type="scientific">Brevundimonas mediterranea</name>
    <dbReference type="NCBI Taxonomy" id="74329"/>
    <lineage>
        <taxon>Bacteria</taxon>
        <taxon>Pseudomonadati</taxon>
        <taxon>Pseudomonadota</taxon>
        <taxon>Alphaproteobacteria</taxon>
        <taxon>Caulobacterales</taxon>
        <taxon>Caulobacteraceae</taxon>
        <taxon>Brevundimonas</taxon>
    </lineage>
</organism>
<name>A0A7W6EYC2_9CAUL</name>
<dbReference type="GO" id="GO:0009384">
    <property type="term" value="F:N-acylmannosamine kinase activity"/>
    <property type="evidence" value="ECO:0007669"/>
    <property type="project" value="TreeGrafter"/>
</dbReference>
<dbReference type="InterPro" id="IPR043129">
    <property type="entry name" value="ATPase_NBD"/>
</dbReference>
<dbReference type="EMBL" id="JACIDA010000001">
    <property type="protein sequence ID" value="MBB3870806.1"/>
    <property type="molecule type" value="Genomic_DNA"/>
</dbReference>
<dbReference type="Gene3D" id="3.30.420.40">
    <property type="match status" value="2"/>
</dbReference>
<reference evidence="1 2" key="1">
    <citation type="submission" date="2020-08" db="EMBL/GenBank/DDBJ databases">
        <title>Genomic Encyclopedia of Type Strains, Phase IV (KMG-IV): sequencing the most valuable type-strain genomes for metagenomic binning, comparative biology and taxonomic classification.</title>
        <authorList>
            <person name="Goeker M."/>
        </authorList>
    </citation>
    <scope>NUCLEOTIDE SEQUENCE [LARGE SCALE GENOMIC DNA]</scope>
    <source>
        <strain evidence="1 2">DSM 14878</strain>
    </source>
</reference>
<dbReference type="RefSeq" id="WP_221205069.1">
    <property type="nucleotide sequence ID" value="NZ_JACIDA010000001.1"/>
</dbReference>
<keyword evidence="1" id="KW-0418">Kinase</keyword>
<accession>A0A7W6EYC2</accession>
<dbReference type="InterPro" id="IPR000600">
    <property type="entry name" value="ROK"/>
</dbReference>
<comment type="caution">
    <text evidence="1">The sequence shown here is derived from an EMBL/GenBank/DDBJ whole genome shotgun (WGS) entry which is preliminary data.</text>
</comment>
<dbReference type="InterPro" id="IPR036388">
    <property type="entry name" value="WH-like_DNA-bd_sf"/>
</dbReference>
<dbReference type="GO" id="GO:0019262">
    <property type="term" value="P:N-acetylneuraminate catabolic process"/>
    <property type="evidence" value="ECO:0007669"/>
    <property type="project" value="TreeGrafter"/>
</dbReference>